<organism evidence="1 2">
    <name type="scientific">Deinococcus hopiensis KR-140</name>
    <dbReference type="NCBI Taxonomy" id="695939"/>
    <lineage>
        <taxon>Bacteria</taxon>
        <taxon>Thermotogati</taxon>
        <taxon>Deinococcota</taxon>
        <taxon>Deinococci</taxon>
        <taxon>Deinococcales</taxon>
        <taxon>Deinococcaceae</taxon>
        <taxon>Deinococcus</taxon>
    </lineage>
</organism>
<evidence type="ECO:0000313" key="2">
    <source>
        <dbReference type="Proteomes" id="UP000192582"/>
    </source>
</evidence>
<evidence type="ECO:0000313" key="1">
    <source>
        <dbReference type="EMBL" id="SMB96986.1"/>
    </source>
</evidence>
<reference evidence="1 2" key="1">
    <citation type="submission" date="2017-04" db="EMBL/GenBank/DDBJ databases">
        <authorList>
            <person name="Afonso C.L."/>
            <person name="Miller P.J."/>
            <person name="Scott M.A."/>
            <person name="Spackman E."/>
            <person name="Goraichik I."/>
            <person name="Dimitrov K.M."/>
            <person name="Suarez D.L."/>
            <person name="Swayne D.E."/>
        </authorList>
    </citation>
    <scope>NUCLEOTIDE SEQUENCE [LARGE SCALE GENOMIC DNA]</scope>
    <source>
        <strain evidence="1 2">KR-140</strain>
    </source>
</reference>
<proteinExistence type="predicted"/>
<dbReference type="STRING" id="695939.SAMN00790413_06267"/>
<accession>A0A1W1VUI5</accession>
<dbReference type="Proteomes" id="UP000192582">
    <property type="component" value="Unassembled WGS sequence"/>
</dbReference>
<sequence length="41" mass="4614">MNRTLPRGQPNLFPNLLEVDRPRVQGTLSQRLCCLHRVGGA</sequence>
<keyword evidence="2" id="KW-1185">Reference proteome</keyword>
<protein>
    <submittedName>
        <fullName evidence="1">Uncharacterized protein</fullName>
    </submittedName>
</protein>
<name>A0A1W1VUI5_9DEIO</name>
<dbReference type="EMBL" id="FWWU01000010">
    <property type="protein sequence ID" value="SMB96986.1"/>
    <property type="molecule type" value="Genomic_DNA"/>
</dbReference>
<dbReference type="AlphaFoldDB" id="A0A1W1VUI5"/>
<gene>
    <name evidence="1" type="ORF">SAMN00790413_06267</name>
</gene>